<reference evidence="3" key="1">
    <citation type="submission" date="2021-11" db="EMBL/GenBank/DDBJ databases">
        <title>Genome resources and taxonomic validation of 89 Xanthomonas strains.</title>
        <authorList>
            <person name="Tambong J.T."/>
        </authorList>
    </citation>
    <scope>NUCLEOTIDE SEQUENCE</scope>
    <source>
        <strain evidence="3">Bv 5-4A</strain>
    </source>
</reference>
<dbReference type="Gene3D" id="3.40.50.300">
    <property type="entry name" value="P-loop containing nucleotide triphosphate hydrolases"/>
    <property type="match status" value="1"/>
</dbReference>
<feature type="domain" description="Endonuclease GajA/Old nuclease/RecF-like AAA" evidence="2">
    <location>
        <begin position="1"/>
        <end position="63"/>
    </location>
</feature>
<dbReference type="PANTHER" id="PTHR32182">
    <property type="entry name" value="DNA REPLICATION AND REPAIR PROTEIN RECF"/>
    <property type="match status" value="1"/>
</dbReference>
<accession>A0ABS8LBK4</accession>
<proteinExistence type="predicted"/>
<sequence>MYLAQLEIVNFRKLKKAELHFQSGLNVLVGANNAGKTAVVDALRALLAGHDDPYPRLDSEDLHRPKERVGRDLCKKQPKVS</sequence>
<keyword evidence="4" id="KW-1185">Reference proteome</keyword>
<dbReference type="SUPFAM" id="SSF52540">
    <property type="entry name" value="P-loop containing nucleoside triphosphate hydrolases"/>
    <property type="match status" value="1"/>
</dbReference>
<evidence type="ECO:0000313" key="4">
    <source>
        <dbReference type="Proteomes" id="UP001430544"/>
    </source>
</evidence>
<protein>
    <submittedName>
        <fullName evidence="3">AAA family ATPase</fullName>
    </submittedName>
</protein>
<gene>
    <name evidence="3" type="ORF">LN473_14355</name>
</gene>
<dbReference type="RefSeq" id="WP_228861016.1">
    <property type="nucleotide sequence ID" value="NZ_CP018470.1"/>
</dbReference>
<dbReference type="GeneID" id="46980191"/>
<evidence type="ECO:0000313" key="3">
    <source>
        <dbReference type="EMBL" id="MCC8623140.1"/>
    </source>
</evidence>
<organism evidence="3 4">
    <name type="scientific">Xanthomonas vesicatoria</name>
    <dbReference type="NCBI Taxonomy" id="56460"/>
    <lineage>
        <taxon>Bacteria</taxon>
        <taxon>Pseudomonadati</taxon>
        <taxon>Pseudomonadota</taxon>
        <taxon>Gammaproteobacteria</taxon>
        <taxon>Lysobacterales</taxon>
        <taxon>Lysobacteraceae</taxon>
        <taxon>Xanthomonas</taxon>
    </lineage>
</organism>
<evidence type="ECO:0000256" key="1">
    <source>
        <dbReference type="SAM" id="MobiDB-lite"/>
    </source>
</evidence>
<dbReference type="InterPro" id="IPR027417">
    <property type="entry name" value="P-loop_NTPase"/>
</dbReference>
<dbReference type="PANTHER" id="PTHR32182:SF22">
    <property type="entry name" value="ATP-DEPENDENT ENDONUCLEASE, OLD FAMILY-RELATED"/>
    <property type="match status" value="1"/>
</dbReference>
<feature type="compositionally biased region" description="Basic and acidic residues" evidence="1">
    <location>
        <begin position="54"/>
        <end position="75"/>
    </location>
</feature>
<feature type="region of interest" description="Disordered" evidence="1">
    <location>
        <begin position="54"/>
        <end position="81"/>
    </location>
</feature>
<dbReference type="EMBL" id="JAJIUN010000063">
    <property type="protein sequence ID" value="MCC8623140.1"/>
    <property type="molecule type" value="Genomic_DNA"/>
</dbReference>
<dbReference type="InterPro" id="IPR041685">
    <property type="entry name" value="AAA_GajA/Old/RecF-like"/>
</dbReference>
<comment type="caution">
    <text evidence="3">The sequence shown here is derived from an EMBL/GenBank/DDBJ whole genome shotgun (WGS) entry which is preliminary data.</text>
</comment>
<dbReference type="Pfam" id="PF13175">
    <property type="entry name" value="AAA_15"/>
    <property type="match status" value="1"/>
</dbReference>
<dbReference type="Proteomes" id="UP001430544">
    <property type="component" value="Unassembled WGS sequence"/>
</dbReference>
<name>A0ABS8LBK4_9XANT</name>
<evidence type="ECO:0000259" key="2">
    <source>
        <dbReference type="Pfam" id="PF13175"/>
    </source>
</evidence>